<dbReference type="KEGG" id="mng:MNEG_0956"/>
<keyword evidence="2" id="KW-1185">Reference proteome</keyword>
<reference evidence="1 2" key="1">
    <citation type="journal article" date="2013" name="BMC Genomics">
        <title>Reconstruction of the lipid metabolism for the microalga Monoraphidium neglectum from its genome sequence reveals characteristics suitable for biofuel production.</title>
        <authorList>
            <person name="Bogen C."/>
            <person name="Al-Dilaimi A."/>
            <person name="Albersmeier A."/>
            <person name="Wichmann J."/>
            <person name="Grundmann M."/>
            <person name="Rupp O."/>
            <person name="Lauersen K.J."/>
            <person name="Blifernez-Klassen O."/>
            <person name="Kalinowski J."/>
            <person name="Goesmann A."/>
            <person name="Mussgnug J.H."/>
            <person name="Kruse O."/>
        </authorList>
    </citation>
    <scope>NUCLEOTIDE SEQUENCE [LARGE SCALE GENOMIC DNA]</scope>
    <source>
        <strain evidence="1 2">SAG 48.87</strain>
    </source>
</reference>
<dbReference type="InterPro" id="IPR052769">
    <property type="entry name" value="TPR_domain_protein"/>
</dbReference>
<dbReference type="AlphaFoldDB" id="A0A0D2K9R3"/>
<accession>A0A0D2K9R3</accession>
<dbReference type="RefSeq" id="XP_013906012.1">
    <property type="nucleotide sequence ID" value="XM_014050558.1"/>
</dbReference>
<evidence type="ECO:0000313" key="1">
    <source>
        <dbReference type="EMBL" id="KIZ06993.1"/>
    </source>
</evidence>
<dbReference type="EMBL" id="KK100307">
    <property type="protein sequence ID" value="KIZ06993.1"/>
    <property type="molecule type" value="Genomic_DNA"/>
</dbReference>
<dbReference type="PANTHER" id="PTHR46014">
    <property type="entry name" value="TETRATRICOPEPTIDE REPEAT PROTEIN 1"/>
    <property type="match status" value="1"/>
</dbReference>
<proteinExistence type="predicted"/>
<sequence length="100" mass="11416">MLRCMRRTRERDPQPPHATYIKAPMRRAMAFEQLDDVDHALQADLEQPILAERQEKLKDEMLGKLKDLGNTILGKFGLNLDNFKAERDVATGGYSSTLSQ</sequence>
<gene>
    <name evidence="1" type="ORF">MNEG_0956</name>
</gene>
<dbReference type="Proteomes" id="UP000054498">
    <property type="component" value="Unassembled WGS sequence"/>
</dbReference>
<name>A0A0D2K9R3_9CHLO</name>
<dbReference type="OrthoDB" id="1872379at2759"/>
<organism evidence="1 2">
    <name type="scientific">Monoraphidium neglectum</name>
    <dbReference type="NCBI Taxonomy" id="145388"/>
    <lineage>
        <taxon>Eukaryota</taxon>
        <taxon>Viridiplantae</taxon>
        <taxon>Chlorophyta</taxon>
        <taxon>core chlorophytes</taxon>
        <taxon>Chlorophyceae</taxon>
        <taxon>CS clade</taxon>
        <taxon>Sphaeropleales</taxon>
        <taxon>Selenastraceae</taxon>
        <taxon>Monoraphidium</taxon>
    </lineage>
</organism>
<dbReference type="GeneID" id="25727074"/>
<dbReference type="STRING" id="145388.A0A0D2K9R3"/>
<evidence type="ECO:0000313" key="2">
    <source>
        <dbReference type="Proteomes" id="UP000054498"/>
    </source>
</evidence>
<protein>
    <submittedName>
        <fullName evidence="1">Uncharacterized protein</fullName>
    </submittedName>
</protein>
<dbReference type="PANTHER" id="PTHR46014:SF1">
    <property type="entry name" value="TETRATRICOPEPTIDE REPEAT PROTEIN 1"/>
    <property type="match status" value="1"/>
</dbReference>